<accession>A0A097PAK9</accession>
<keyword evidence="2" id="KW-1185">Reference proteome</keyword>
<gene>
    <name evidence="1" type="ORF">RG2014_048</name>
</gene>
<proteinExistence type="predicted"/>
<organism evidence="1 2">
    <name type="scientific">Delftia phage RG-2014</name>
    <dbReference type="NCBI Taxonomy" id="1563661"/>
    <lineage>
        <taxon>Viruses</taxon>
        <taxon>Duplodnaviria</taxon>
        <taxon>Heunggongvirae</taxon>
        <taxon>Uroviricota</taxon>
        <taxon>Caudoviricetes</taxon>
        <taxon>Schitoviridae</taxon>
        <taxon>Dendoorenvirus</taxon>
        <taxon>Dendoorenvirus RG2014</taxon>
    </lineage>
</organism>
<name>A0A097PAK9_9CAUD</name>
<dbReference type="GO" id="GO:0016787">
    <property type="term" value="F:hydrolase activity"/>
    <property type="evidence" value="ECO:0007669"/>
    <property type="project" value="UniProtKB-KW"/>
</dbReference>
<keyword evidence="1" id="KW-0378">Hydrolase</keyword>
<dbReference type="EMBL" id="KM879221">
    <property type="protein sequence ID" value="AIU44302.1"/>
    <property type="molecule type" value="Genomic_DNA"/>
</dbReference>
<protein>
    <submittedName>
        <fullName evidence="1">Nucleotide pyrophosphate hydrolase</fullName>
    </submittedName>
</protein>
<dbReference type="Proteomes" id="UP000030040">
    <property type="component" value="Segment"/>
</dbReference>
<evidence type="ECO:0000313" key="2">
    <source>
        <dbReference type="Proteomes" id="UP000030040"/>
    </source>
</evidence>
<sequence length="197" mass="21570">MSEAPIIGVNYAEFVKSRFKTGIATADDIANKVVPSQLARLHAAMGLLGETIEAWWSDSRENLEEELGDLVFFHEAMGQCLWPQFQPGVGLGTLITPPPGGAESIDVCWCNMVKLANVMHDLSKKETIYAKELDADQTGTYASAYNAFAVYLDRQIGNFGFTLQGLRDSNIAKLTKRYKTGYSNKAAAERADKPAGE</sequence>
<reference evidence="2" key="1">
    <citation type="submission" date="2014-10" db="EMBL/GenBank/DDBJ databases">
        <title>Draft genome sequence of lytic bacteriophage specific to a multidrug resistant bacterium Delftia tsuruhatensis ARB-1.</title>
        <authorList>
            <person name="Bhattacharjee A.S."/>
            <person name="Motlagh A.M."/>
            <person name="Goel R."/>
        </authorList>
    </citation>
    <scope>NUCLEOTIDE SEQUENCE [LARGE SCALE GENOMIC DNA]</scope>
</reference>
<evidence type="ECO:0000313" key="1">
    <source>
        <dbReference type="EMBL" id="AIU44302.1"/>
    </source>
</evidence>
<dbReference type="OrthoDB" id="40371at10239"/>
<dbReference type="RefSeq" id="YP_009148411.1">
    <property type="nucleotide sequence ID" value="NC_027348.2"/>
</dbReference>
<dbReference type="KEGG" id="vg:24638733"/>
<dbReference type="GeneID" id="24638733"/>